<evidence type="ECO:0000313" key="3">
    <source>
        <dbReference type="EMBL" id="EED91795.1"/>
    </source>
</evidence>
<dbReference type="GO" id="GO:0050152">
    <property type="term" value="F:omega-amidase activity"/>
    <property type="evidence" value="ECO:0000318"/>
    <property type="project" value="GO_Central"/>
</dbReference>
<gene>
    <name evidence="3" type="primary">NIT2</name>
    <name evidence="3" type="ORF">THAPSDRAFT_28148</name>
</gene>
<protein>
    <submittedName>
        <fullName evidence="3">Nitrilase</fullName>
        <ecNumber evidence="3">3.5.5.1</ecNumber>
    </submittedName>
</protein>
<dbReference type="STRING" id="35128.B8C1M9"/>
<evidence type="ECO:0000313" key="4">
    <source>
        <dbReference type="Proteomes" id="UP000001449"/>
    </source>
</evidence>
<evidence type="ECO:0000259" key="2">
    <source>
        <dbReference type="PROSITE" id="PS50263"/>
    </source>
</evidence>
<dbReference type="PANTHER" id="PTHR23088">
    <property type="entry name" value="NITRILASE-RELATED"/>
    <property type="match status" value="1"/>
</dbReference>
<dbReference type="CDD" id="cd07572">
    <property type="entry name" value="nit"/>
    <property type="match status" value="1"/>
</dbReference>
<reference evidence="3 4" key="1">
    <citation type="journal article" date="2004" name="Science">
        <title>The genome of the diatom Thalassiosira pseudonana: ecology, evolution, and metabolism.</title>
        <authorList>
            <person name="Armbrust E.V."/>
            <person name="Berges J.A."/>
            <person name="Bowler C."/>
            <person name="Green B.R."/>
            <person name="Martinez D."/>
            <person name="Putnam N.H."/>
            <person name="Zhou S."/>
            <person name="Allen A.E."/>
            <person name="Apt K.E."/>
            <person name="Bechner M."/>
            <person name="Brzezinski M.A."/>
            <person name="Chaal B.K."/>
            <person name="Chiovitti A."/>
            <person name="Davis A.K."/>
            <person name="Demarest M.S."/>
            <person name="Detter J.C."/>
            <person name="Glavina T."/>
            <person name="Goodstein D."/>
            <person name="Hadi M.Z."/>
            <person name="Hellsten U."/>
            <person name="Hildebrand M."/>
            <person name="Jenkins B.D."/>
            <person name="Jurka J."/>
            <person name="Kapitonov V.V."/>
            <person name="Kroger N."/>
            <person name="Lau W.W."/>
            <person name="Lane T.W."/>
            <person name="Larimer F.W."/>
            <person name="Lippmeier J.C."/>
            <person name="Lucas S."/>
            <person name="Medina M."/>
            <person name="Montsant A."/>
            <person name="Obornik M."/>
            <person name="Parker M.S."/>
            <person name="Palenik B."/>
            <person name="Pazour G.J."/>
            <person name="Richardson P.M."/>
            <person name="Rynearson T.A."/>
            <person name="Saito M.A."/>
            <person name="Schwartz D.C."/>
            <person name="Thamatrakoln K."/>
            <person name="Valentin K."/>
            <person name="Vardi A."/>
            <person name="Wilkerson F.P."/>
            <person name="Rokhsar D.S."/>
        </authorList>
    </citation>
    <scope>NUCLEOTIDE SEQUENCE [LARGE SCALE GENOMIC DNA]</scope>
    <source>
        <strain evidence="3 4">CCMP1335</strain>
    </source>
</reference>
<dbReference type="EMBL" id="CM000642">
    <property type="protein sequence ID" value="EED91795.1"/>
    <property type="molecule type" value="Genomic_DNA"/>
</dbReference>
<evidence type="ECO:0000256" key="1">
    <source>
        <dbReference type="ARBA" id="ARBA00022801"/>
    </source>
</evidence>
<dbReference type="SMR" id="B8C1M9"/>
<dbReference type="InterPro" id="IPR045254">
    <property type="entry name" value="Nit1/2_C-N_Hydrolase"/>
</dbReference>
<dbReference type="GO" id="GO:0006541">
    <property type="term" value="P:glutamine metabolic process"/>
    <property type="evidence" value="ECO:0000318"/>
    <property type="project" value="GO_Central"/>
</dbReference>
<organism evidence="3 4">
    <name type="scientific">Thalassiosira pseudonana</name>
    <name type="common">Marine diatom</name>
    <name type="synonym">Cyclotella nana</name>
    <dbReference type="NCBI Taxonomy" id="35128"/>
    <lineage>
        <taxon>Eukaryota</taxon>
        <taxon>Sar</taxon>
        <taxon>Stramenopiles</taxon>
        <taxon>Ochrophyta</taxon>
        <taxon>Bacillariophyta</taxon>
        <taxon>Coscinodiscophyceae</taxon>
        <taxon>Thalassiosirophycidae</taxon>
        <taxon>Thalassiosirales</taxon>
        <taxon>Thalassiosiraceae</taxon>
        <taxon>Thalassiosira</taxon>
    </lineage>
</organism>
<proteinExistence type="predicted"/>
<dbReference type="InterPro" id="IPR003010">
    <property type="entry name" value="C-N_Hydrolase"/>
</dbReference>
<dbReference type="GO" id="GO:0006528">
    <property type="term" value="P:asparagine metabolic process"/>
    <property type="evidence" value="ECO:0000318"/>
    <property type="project" value="GO_Central"/>
</dbReference>
<dbReference type="PaxDb" id="35128-Thaps28148"/>
<dbReference type="GO" id="GO:0006107">
    <property type="term" value="P:oxaloacetate metabolic process"/>
    <property type="evidence" value="ECO:0000318"/>
    <property type="project" value="GO_Central"/>
</dbReference>
<dbReference type="InterPro" id="IPR036526">
    <property type="entry name" value="C-N_Hydrolase_sf"/>
</dbReference>
<keyword evidence="1 3" id="KW-0378">Hydrolase</keyword>
<dbReference type="RefSeq" id="XP_002290043.1">
    <property type="nucleotide sequence ID" value="XM_002290007.1"/>
</dbReference>
<sequence length="320" mass="34994">MAASSTSNESTNQVKNRVALLQFHVTHDKPQNINTAREYILKARDSGAQLCVLPEIWNSPYATSAFGDYAEMLPSVGDTFSDKDKWGPSSQMLMELAQSTNMYIVGGSIPETCSDKIFNTCLVVNPKGTIVGKHRKVHLFDVNVPGGIQFKESETLSAGEGATYFDVAGEDGDSGMGRVGVGICYDIRFPEYALLLTQIHKCKVLIYPGAFNLTTGPAHWELLQRARAVDGQCFVLTASPARSNPPLDDEQTKHPHYSAWGHSTVVSPWGEVVATCDEHPAVVVADLDMSKVEEMRMAIPTMSQKRSDLYRFEAGSGDVN</sequence>
<dbReference type="PANTHER" id="PTHR23088:SF30">
    <property type="entry name" value="OMEGA-AMIDASE NIT2"/>
    <property type="match status" value="1"/>
</dbReference>
<dbReference type="Gene3D" id="3.60.110.10">
    <property type="entry name" value="Carbon-nitrogen hydrolase"/>
    <property type="match status" value="1"/>
</dbReference>
<dbReference type="GeneID" id="7447245"/>
<name>B8C1M9_THAPS</name>
<dbReference type="GO" id="GO:0000257">
    <property type="term" value="F:nitrilase activity"/>
    <property type="evidence" value="ECO:0007669"/>
    <property type="project" value="UniProtKB-EC"/>
</dbReference>
<dbReference type="AlphaFoldDB" id="B8C1M9"/>
<dbReference type="EC" id="3.5.5.1" evidence="3"/>
<dbReference type="HOGENOM" id="CLU_030130_1_0_1"/>
<dbReference type="PROSITE" id="PS50263">
    <property type="entry name" value="CN_HYDROLASE"/>
    <property type="match status" value="1"/>
</dbReference>
<keyword evidence="4" id="KW-1185">Reference proteome</keyword>
<dbReference type="eggNOG" id="KOG0806">
    <property type="taxonomic scope" value="Eukaryota"/>
</dbReference>
<dbReference type="InParanoid" id="B8C1M9"/>
<dbReference type="OMA" id="MQSKPYA"/>
<feature type="domain" description="CN hydrolase" evidence="2">
    <location>
        <begin position="16"/>
        <end position="289"/>
    </location>
</feature>
<dbReference type="Proteomes" id="UP000001449">
    <property type="component" value="Chromosome 5"/>
</dbReference>
<reference evidence="3 4" key="2">
    <citation type="journal article" date="2008" name="Nature">
        <title>The Phaeodactylum genome reveals the evolutionary history of diatom genomes.</title>
        <authorList>
            <person name="Bowler C."/>
            <person name="Allen A.E."/>
            <person name="Badger J.H."/>
            <person name="Grimwood J."/>
            <person name="Jabbari K."/>
            <person name="Kuo A."/>
            <person name="Maheswari U."/>
            <person name="Martens C."/>
            <person name="Maumus F."/>
            <person name="Otillar R.P."/>
            <person name="Rayko E."/>
            <person name="Salamov A."/>
            <person name="Vandepoele K."/>
            <person name="Beszteri B."/>
            <person name="Gruber A."/>
            <person name="Heijde M."/>
            <person name="Katinka M."/>
            <person name="Mock T."/>
            <person name="Valentin K."/>
            <person name="Verret F."/>
            <person name="Berges J.A."/>
            <person name="Brownlee C."/>
            <person name="Cadoret J.P."/>
            <person name="Chiovitti A."/>
            <person name="Choi C.J."/>
            <person name="Coesel S."/>
            <person name="De Martino A."/>
            <person name="Detter J.C."/>
            <person name="Durkin C."/>
            <person name="Falciatore A."/>
            <person name="Fournet J."/>
            <person name="Haruta M."/>
            <person name="Huysman M.J."/>
            <person name="Jenkins B.D."/>
            <person name="Jiroutova K."/>
            <person name="Jorgensen R.E."/>
            <person name="Joubert Y."/>
            <person name="Kaplan A."/>
            <person name="Kroger N."/>
            <person name="Kroth P.G."/>
            <person name="La Roche J."/>
            <person name="Lindquist E."/>
            <person name="Lommer M."/>
            <person name="Martin-Jezequel V."/>
            <person name="Lopez P.J."/>
            <person name="Lucas S."/>
            <person name="Mangogna M."/>
            <person name="McGinnis K."/>
            <person name="Medlin L.K."/>
            <person name="Montsant A."/>
            <person name="Oudot-Le Secq M.P."/>
            <person name="Napoli C."/>
            <person name="Obornik M."/>
            <person name="Parker M.S."/>
            <person name="Petit J.L."/>
            <person name="Porcel B.M."/>
            <person name="Poulsen N."/>
            <person name="Robison M."/>
            <person name="Rychlewski L."/>
            <person name="Rynearson T.A."/>
            <person name="Schmutz J."/>
            <person name="Shapiro H."/>
            <person name="Siaut M."/>
            <person name="Stanley M."/>
            <person name="Sussman M.R."/>
            <person name="Taylor A.R."/>
            <person name="Vardi A."/>
            <person name="von Dassow P."/>
            <person name="Vyverman W."/>
            <person name="Willis A."/>
            <person name="Wyrwicz L.S."/>
            <person name="Rokhsar D.S."/>
            <person name="Weissenbach J."/>
            <person name="Armbrust E.V."/>
            <person name="Green B.R."/>
            <person name="Van de Peer Y."/>
            <person name="Grigoriev I.V."/>
        </authorList>
    </citation>
    <scope>NUCLEOTIDE SEQUENCE [LARGE SCALE GENOMIC DNA]</scope>
    <source>
        <strain evidence="3 4">CCMP1335</strain>
    </source>
</reference>
<accession>B8C1M9</accession>
<dbReference type="KEGG" id="tps:THAPSDRAFT_28148"/>
<dbReference type="SUPFAM" id="SSF56317">
    <property type="entry name" value="Carbon-nitrogen hydrolase"/>
    <property type="match status" value="1"/>
</dbReference>
<dbReference type="Pfam" id="PF00795">
    <property type="entry name" value="CN_hydrolase"/>
    <property type="match status" value="1"/>
</dbReference>
<dbReference type="BRENDA" id="3.5.5.1">
    <property type="organism ID" value="6253"/>
</dbReference>